<dbReference type="RefSeq" id="WP_328710613.1">
    <property type="nucleotide sequence ID" value="NZ_CP108085.1"/>
</dbReference>
<dbReference type="Gene3D" id="3.30.565.10">
    <property type="entry name" value="Histidine kinase-like ATPase, C-terminal domain"/>
    <property type="match status" value="1"/>
</dbReference>
<keyword evidence="10" id="KW-0812">Transmembrane</keyword>
<evidence type="ECO:0000256" key="2">
    <source>
        <dbReference type="ARBA" id="ARBA00012438"/>
    </source>
</evidence>
<dbReference type="GO" id="GO:0016301">
    <property type="term" value="F:kinase activity"/>
    <property type="evidence" value="ECO:0007669"/>
    <property type="project" value="UniProtKB-KW"/>
</dbReference>
<evidence type="ECO:0000256" key="5">
    <source>
        <dbReference type="ARBA" id="ARBA00022741"/>
    </source>
</evidence>
<keyword evidence="6 13" id="KW-0418">Kinase</keyword>
<evidence type="ECO:0000256" key="7">
    <source>
        <dbReference type="ARBA" id="ARBA00022840"/>
    </source>
</evidence>
<dbReference type="InterPro" id="IPR036890">
    <property type="entry name" value="HATPase_C_sf"/>
</dbReference>
<dbReference type="InterPro" id="IPR003594">
    <property type="entry name" value="HATPase_dom"/>
</dbReference>
<dbReference type="Proteomes" id="UP001432011">
    <property type="component" value="Chromosome"/>
</dbReference>
<sequence>MTTLKGFLPRPRAERSREAVITAAAFVLFLLGSVVRGDESLTAPPIAAYLLAVVSCAALPLRHRTPLPVMVVTTLCSVLAMVAGLMLTPLVVVPAMITAYTIAVRTERRTTAAVLLISAALLMAAGLVLQPLSWSTVTRTCSTVIFPLAAGVLGHSAQNRRAYLAAVEERALRAEESRESEARRRVAEERVRIARELHDLVAHEITLANAQATVAAHFFDSRPEQARTSLRQLVETTRQALDELRATVGLLRESGDHAQPAEPAPGLAQLPTLIESFRRAGLTVSVHEEGPAGTLPPGLDLTAYRIIQEALTNVTKHAGIGRARVGLAWTRDLVTLTITDDGPGDHTIPGPSAGSGGYGLIGIRERVTAVGGRLVAGRRPEGGFRVVAELPRPARETTRSSAAVDREQTGVTTTARSTADAELPAGEALPSGEAPDDAARRGDVA</sequence>
<feature type="region of interest" description="Disordered" evidence="9">
    <location>
        <begin position="391"/>
        <end position="445"/>
    </location>
</feature>
<keyword evidence="10" id="KW-0472">Membrane</keyword>
<proteinExistence type="predicted"/>
<dbReference type="EMBL" id="CP108085">
    <property type="protein sequence ID" value="WUP78386.1"/>
    <property type="molecule type" value="Genomic_DNA"/>
</dbReference>
<comment type="catalytic activity">
    <reaction evidence="1">
        <text>ATP + protein L-histidine = ADP + protein N-phospho-L-histidine.</text>
        <dbReference type="EC" id="2.7.13.3"/>
    </reaction>
</comment>
<organism evidence="13 14">
    <name type="scientific">Microbispora hainanensis</name>
    <dbReference type="NCBI Taxonomy" id="568844"/>
    <lineage>
        <taxon>Bacteria</taxon>
        <taxon>Bacillati</taxon>
        <taxon>Actinomycetota</taxon>
        <taxon>Actinomycetes</taxon>
        <taxon>Streptosporangiales</taxon>
        <taxon>Streptosporangiaceae</taxon>
        <taxon>Microbispora</taxon>
    </lineage>
</organism>
<dbReference type="Pfam" id="PF02518">
    <property type="entry name" value="HATPase_c"/>
    <property type="match status" value="1"/>
</dbReference>
<evidence type="ECO:0000256" key="10">
    <source>
        <dbReference type="SAM" id="Phobius"/>
    </source>
</evidence>
<evidence type="ECO:0000256" key="1">
    <source>
        <dbReference type="ARBA" id="ARBA00000085"/>
    </source>
</evidence>
<feature type="domain" description="Histidine kinase/HSP90-like ATPase" evidence="11">
    <location>
        <begin position="302"/>
        <end position="393"/>
    </location>
</feature>
<evidence type="ECO:0000256" key="9">
    <source>
        <dbReference type="SAM" id="MobiDB-lite"/>
    </source>
</evidence>
<dbReference type="Pfam" id="PF07730">
    <property type="entry name" value="HisKA_3"/>
    <property type="match status" value="1"/>
</dbReference>
<keyword evidence="5" id="KW-0547">Nucleotide-binding</keyword>
<evidence type="ECO:0000313" key="14">
    <source>
        <dbReference type="Proteomes" id="UP001432011"/>
    </source>
</evidence>
<keyword evidence="4" id="KW-0808">Transferase</keyword>
<keyword evidence="14" id="KW-1185">Reference proteome</keyword>
<dbReference type="InterPro" id="IPR050482">
    <property type="entry name" value="Sensor_HK_TwoCompSys"/>
</dbReference>
<feature type="transmembrane region" description="Helical" evidence="10">
    <location>
        <begin position="112"/>
        <end position="129"/>
    </location>
</feature>
<dbReference type="Gene3D" id="1.20.5.1930">
    <property type="match status" value="1"/>
</dbReference>
<dbReference type="CDD" id="cd16917">
    <property type="entry name" value="HATPase_UhpB-NarQ-NarX-like"/>
    <property type="match status" value="1"/>
</dbReference>
<feature type="transmembrane region" description="Helical" evidence="10">
    <location>
        <begin position="69"/>
        <end position="92"/>
    </location>
</feature>
<evidence type="ECO:0000256" key="3">
    <source>
        <dbReference type="ARBA" id="ARBA00022553"/>
    </source>
</evidence>
<protein>
    <recommendedName>
        <fullName evidence="2">histidine kinase</fullName>
        <ecNumber evidence="2">2.7.13.3</ecNumber>
    </recommendedName>
</protein>
<keyword evidence="7" id="KW-0067">ATP-binding</keyword>
<gene>
    <name evidence="13" type="ORF">OG913_15725</name>
</gene>
<keyword evidence="3" id="KW-0597">Phosphoprotein</keyword>
<evidence type="ECO:0000313" key="13">
    <source>
        <dbReference type="EMBL" id="WUP78386.1"/>
    </source>
</evidence>
<accession>A0ABZ1T0E6</accession>
<evidence type="ECO:0000256" key="8">
    <source>
        <dbReference type="ARBA" id="ARBA00023012"/>
    </source>
</evidence>
<dbReference type="InterPro" id="IPR011712">
    <property type="entry name" value="Sig_transdc_His_kin_sub3_dim/P"/>
</dbReference>
<keyword evidence="8" id="KW-0902">Two-component regulatory system</keyword>
<dbReference type="PANTHER" id="PTHR24421">
    <property type="entry name" value="NITRATE/NITRITE SENSOR PROTEIN NARX-RELATED"/>
    <property type="match status" value="1"/>
</dbReference>
<evidence type="ECO:0000256" key="6">
    <source>
        <dbReference type="ARBA" id="ARBA00022777"/>
    </source>
</evidence>
<feature type="compositionally biased region" description="Basic and acidic residues" evidence="9">
    <location>
        <begin position="392"/>
        <end position="408"/>
    </location>
</feature>
<evidence type="ECO:0000259" key="11">
    <source>
        <dbReference type="Pfam" id="PF02518"/>
    </source>
</evidence>
<dbReference type="PANTHER" id="PTHR24421:SF10">
    <property type="entry name" value="NITRATE_NITRITE SENSOR PROTEIN NARQ"/>
    <property type="match status" value="1"/>
</dbReference>
<dbReference type="EC" id="2.7.13.3" evidence="2"/>
<name>A0ABZ1T0E6_9ACTN</name>
<feature type="domain" description="Signal transduction histidine kinase subgroup 3 dimerisation and phosphoacceptor" evidence="12">
    <location>
        <begin position="189"/>
        <end position="254"/>
    </location>
</feature>
<dbReference type="SUPFAM" id="SSF55874">
    <property type="entry name" value="ATPase domain of HSP90 chaperone/DNA topoisomerase II/histidine kinase"/>
    <property type="match status" value="1"/>
</dbReference>
<evidence type="ECO:0000256" key="4">
    <source>
        <dbReference type="ARBA" id="ARBA00022679"/>
    </source>
</evidence>
<evidence type="ECO:0000259" key="12">
    <source>
        <dbReference type="Pfam" id="PF07730"/>
    </source>
</evidence>
<keyword evidence="10" id="KW-1133">Transmembrane helix</keyword>
<reference evidence="13" key="1">
    <citation type="submission" date="2022-10" db="EMBL/GenBank/DDBJ databases">
        <title>The complete genomes of actinobacterial strains from the NBC collection.</title>
        <authorList>
            <person name="Joergensen T.S."/>
            <person name="Alvarez Arevalo M."/>
            <person name="Sterndorff E.B."/>
            <person name="Faurdal D."/>
            <person name="Vuksanovic O."/>
            <person name="Mourched A.-S."/>
            <person name="Charusanti P."/>
            <person name="Shaw S."/>
            <person name="Blin K."/>
            <person name="Weber T."/>
        </authorList>
    </citation>
    <scope>NUCLEOTIDE SEQUENCE</scope>
    <source>
        <strain evidence="13">NBC_00254</strain>
    </source>
</reference>